<evidence type="ECO:0000256" key="3">
    <source>
        <dbReference type="ARBA" id="ARBA00023027"/>
    </source>
</evidence>
<proteinExistence type="inferred from homology"/>
<dbReference type="SUPFAM" id="SSF52283">
    <property type="entry name" value="Formate/glycerate dehydrogenase catalytic domain-like"/>
    <property type="match status" value="1"/>
</dbReference>
<dbReference type="GO" id="GO:0051287">
    <property type="term" value="F:NAD binding"/>
    <property type="evidence" value="ECO:0007669"/>
    <property type="project" value="InterPro"/>
</dbReference>
<evidence type="ECO:0000256" key="2">
    <source>
        <dbReference type="ARBA" id="ARBA00023002"/>
    </source>
</evidence>
<dbReference type="SUPFAM" id="SSF51735">
    <property type="entry name" value="NAD(P)-binding Rossmann-fold domains"/>
    <property type="match status" value="1"/>
</dbReference>
<dbReference type="InterPro" id="IPR036291">
    <property type="entry name" value="NAD(P)-bd_dom_sf"/>
</dbReference>
<feature type="domain" description="D-isomer specific 2-hydroxyacid dehydrogenase NAD-binding" evidence="6">
    <location>
        <begin position="113"/>
        <end position="286"/>
    </location>
</feature>
<dbReference type="Pfam" id="PF00389">
    <property type="entry name" value="2-Hacid_dh"/>
    <property type="match status" value="1"/>
</dbReference>
<dbReference type="CDD" id="cd12172">
    <property type="entry name" value="PGDH_like_2"/>
    <property type="match status" value="1"/>
</dbReference>
<dbReference type="InterPro" id="IPR006140">
    <property type="entry name" value="D-isomer_DH_NAD-bd"/>
</dbReference>
<dbReference type="STRING" id="553973.CLOHYLEM_05424"/>
<accession>C0C032</accession>
<evidence type="ECO:0000259" key="6">
    <source>
        <dbReference type="Pfam" id="PF02826"/>
    </source>
</evidence>
<dbReference type="AlphaFoldDB" id="C0C032"/>
<comment type="caution">
    <text evidence="7">The sequence shown here is derived from an EMBL/GenBank/DDBJ whole genome shotgun (WGS) entry which is preliminary data.</text>
</comment>
<dbReference type="Pfam" id="PF02826">
    <property type="entry name" value="2-Hacid_dh_C"/>
    <property type="match status" value="1"/>
</dbReference>
<reference evidence="7" key="2">
    <citation type="submission" date="2013-06" db="EMBL/GenBank/DDBJ databases">
        <title>Draft genome sequence of Clostridium hylemonae (DSM 15053).</title>
        <authorList>
            <person name="Sudarsanam P."/>
            <person name="Ley R."/>
            <person name="Guruge J."/>
            <person name="Turnbaugh P.J."/>
            <person name="Mahowald M."/>
            <person name="Liep D."/>
            <person name="Gordon J."/>
        </authorList>
    </citation>
    <scope>NUCLEOTIDE SEQUENCE</scope>
    <source>
        <strain evidence="7">DSM 15053</strain>
    </source>
</reference>
<evidence type="ECO:0000313" key="7">
    <source>
        <dbReference type="EMBL" id="EEG74760.1"/>
    </source>
</evidence>
<evidence type="ECO:0000256" key="1">
    <source>
        <dbReference type="ARBA" id="ARBA00005854"/>
    </source>
</evidence>
<dbReference type="EMBL" id="ABYI02000019">
    <property type="protein sequence ID" value="EEG74760.1"/>
    <property type="molecule type" value="Genomic_DNA"/>
</dbReference>
<evidence type="ECO:0000313" key="8">
    <source>
        <dbReference type="Proteomes" id="UP000004893"/>
    </source>
</evidence>
<dbReference type="FunFam" id="3.40.50.720:FF:000203">
    <property type="entry name" value="D-3-phosphoglycerate dehydrogenase (SerA)"/>
    <property type="match status" value="1"/>
</dbReference>
<organism evidence="7 8">
    <name type="scientific">[Clostridium] hylemonae DSM 15053</name>
    <dbReference type="NCBI Taxonomy" id="553973"/>
    <lineage>
        <taxon>Bacteria</taxon>
        <taxon>Bacillati</taxon>
        <taxon>Bacillota</taxon>
        <taxon>Clostridia</taxon>
        <taxon>Lachnospirales</taxon>
        <taxon>Lachnospiraceae</taxon>
    </lineage>
</organism>
<dbReference type="eggNOG" id="COG0111">
    <property type="taxonomic scope" value="Bacteria"/>
</dbReference>
<keyword evidence="2 4" id="KW-0560">Oxidoreductase</keyword>
<dbReference type="PANTHER" id="PTHR42789:SF1">
    <property type="entry name" value="D-ISOMER SPECIFIC 2-HYDROXYACID DEHYDROGENASE FAMILY PROTEIN (AFU_ORTHOLOGUE AFUA_6G10090)"/>
    <property type="match status" value="1"/>
</dbReference>
<protein>
    <submittedName>
        <fullName evidence="7">4-phosphoerythronate dehydrogenase</fullName>
        <ecNumber evidence="7">1.1.1.290</ecNumber>
    </submittedName>
</protein>
<keyword evidence="8" id="KW-1185">Reference proteome</keyword>
<dbReference type="Gene3D" id="3.40.50.720">
    <property type="entry name" value="NAD(P)-binding Rossmann-like Domain"/>
    <property type="match status" value="2"/>
</dbReference>
<dbReference type="GO" id="GO:0033711">
    <property type="term" value="F:4-phosphoerythronate dehydrogenase activity"/>
    <property type="evidence" value="ECO:0007669"/>
    <property type="project" value="UniProtKB-EC"/>
</dbReference>
<dbReference type="InterPro" id="IPR029753">
    <property type="entry name" value="D-isomer_DH_CS"/>
</dbReference>
<evidence type="ECO:0000259" key="5">
    <source>
        <dbReference type="Pfam" id="PF00389"/>
    </source>
</evidence>
<gene>
    <name evidence="7" type="primary">pdxB</name>
    <name evidence="7" type="ORF">CLOHYLEM_05424</name>
</gene>
<dbReference type="EC" id="1.1.1.290" evidence="7"/>
<dbReference type="RefSeq" id="WP_006442760.1">
    <property type="nucleotide sequence ID" value="NZ_CP036524.1"/>
</dbReference>
<dbReference type="PANTHER" id="PTHR42789">
    <property type="entry name" value="D-ISOMER SPECIFIC 2-HYDROXYACID DEHYDROGENASE FAMILY PROTEIN (AFU_ORTHOLOGUE AFUA_6G10090)"/>
    <property type="match status" value="1"/>
</dbReference>
<dbReference type="Proteomes" id="UP000004893">
    <property type="component" value="Unassembled WGS sequence"/>
</dbReference>
<comment type="similarity">
    <text evidence="1 4">Belongs to the D-isomer specific 2-hydroxyacid dehydrogenase family.</text>
</comment>
<dbReference type="OrthoDB" id="9805416at2"/>
<name>C0C032_9FIRM</name>
<sequence length="319" mass="34757">MGKILITASHYEELCKGAKQLLEESGHELIINKSDMPYYTYEQIAQVIGDVDGAIIGLDDWTEEIYKIAPKLKVIAKFGVGTDNIDKIKAREYGIKVINAPGQNSNAVAELTVGLMIGVLRGLIPLHKKMENGEWVRRVGYEIKGKTIGLLGFGAIARLVAEKLMNFGAEVIASDLYPDAELASRCNVTMVSQKEVMTKSDLVSIHIPATGETHHLFDDAAFRMMKKGAYLINCARGSIIDTGALCRALKDGRIAGAALDAFEAEPLMKDAEILKCGNVICTPHTGAETYEAYTNVSMCTAQGVIDVLEGREPQFCTNR</sequence>
<feature type="domain" description="D-isomer specific 2-hydroxyacid dehydrogenase catalytic" evidence="5">
    <location>
        <begin position="11"/>
        <end position="318"/>
    </location>
</feature>
<dbReference type="InterPro" id="IPR050857">
    <property type="entry name" value="D-2-hydroxyacid_DH"/>
</dbReference>
<reference evidence="7" key="1">
    <citation type="submission" date="2009-02" db="EMBL/GenBank/DDBJ databases">
        <authorList>
            <person name="Fulton L."/>
            <person name="Clifton S."/>
            <person name="Fulton B."/>
            <person name="Xu J."/>
            <person name="Minx P."/>
            <person name="Pepin K.H."/>
            <person name="Johnson M."/>
            <person name="Bhonagiri V."/>
            <person name="Nash W.E."/>
            <person name="Mardis E.R."/>
            <person name="Wilson R.K."/>
        </authorList>
    </citation>
    <scope>NUCLEOTIDE SEQUENCE [LARGE SCALE GENOMIC DNA]</scope>
    <source>
        <strain evidence="7">DSM 15053</strain>
    </source>
</reference>
<dbReference type="PROSITE" id="PS00671">
    <property type="entry name" value="D_2_HYDROXYACID_DH_3"/>
    <property type="match status" value="1"/>
</dbReference>
<evidence type="ECO:0000256" key="4">
    <source>
        <dbReference type="RuleBase" id="RU003719"/>
    </source>
</evidence>
<dbReference type="HOGENOM" id="CLU_019796_1_3_9"/>
<dbReference type="InterPro" id="IPR006139">
    <property type="entry name" value="D-isomer_2_OHA_DH_cat_dom"/>
</dbReference>
<keyword evidence="3" id="KW-0520">NAD</keyword>